<dbReference type="Pfam" id="PF00096">
    <property type="entry name" value="zf-C2H2"/>
    <property type="match status" value="1"/>
</dbReference>
<sequence length="63" mass="7318">TQLKIFTCEYCNKVFKFKHSLQAHLRIHTNEKPYKCPLCNYASAIKANLSVHMRKHTGGKVQL</sequence>
<evidence type="ECO:0000256" key="8">
    <source>
        <dbReference type="ARBA" id="ARBA00023242"/>
    </source>
</evidence>
<accession>A0ABN9CPI7</accession>
<evidence type="ECO:0000259" key="10">
    <source>
        <dbReference type="PROSITE" id="PS50157"/>
    </source>
</evidence>
<keyword evidence="2" id="KW-0479">Metal-binding</keyword>
<dbReference type="PROSITE" id="PS00028">
    <property type="entry name" value="ZINC_FINGER_C2H2_1"/>
    <property type="match status" value="1"/>
</dbReference>
<dbReference type="InterPro" id="IPR051497">
    <property type="entry name" value="Dev/Hematopoietic_TF"/>
</dbReference>
<organism evidence="11 12">
    <name type="scientific">Staurois parvus</name>
    <dbReference type="NCBI Taxonomy" id="386267"/>
    <lineage>
        <taxon>Eukaryota</taxon>
        <taxon>Metazoa</taxon>
        <taxon>Chordata</taxon>
        <taxon>Craniata</taxon>
        <taxon>Vertebrata</taxon>
        <taxon>Euteleostomi</taxon>
        <taxon>Amphibia</taxon>
        <taxon>Batrachia</taxon>
        <taxon>Anura</taxon>
        <taxon>Neobatrachia</taxon>
        <taxon>Ranoidea</taxon>
        <taxon>Ranidae</taxon>
        <taxon>Staurois</taxon>
    </lineage>
</organism>
<keyword evidence="4 9" id="KW-0863">Zinc-finger</keyword>
<comment type="subcellular location">
    <subcellularLocation>
        <location evidence="1">Nucleus</location>
    </subcellularLocation>
</comment>
<dbReference type="PROSITE" id="PS50157">
    <property type="entry name" value="ZINC_FINGER_C2H2_2"/>
    <property type="match status" value="2"/>
</dbReference>
<evidence type="ECO:0000256" key="2">
    <source>
        <dbReference type="ARBA" id="ARBA00022723"/>
    </source>
</evidence>
<keyword evidence="3" id="KW-0677">Repeat</keyword>
<feature type="domain" description="C2H2-type" evidence="10">
    <location>
        <begin position="34"/>
        <end position="61"/>
    </location>
</feature>
<evidence type="ECO:0000256" key="4">
    <source>
        <dbReference type="ARBA" id="ARBA00022771"/>
    </source>
</evidence>
<evidence type="ECO:0000313" key="12">
    <source>
        <dbReference type="Proteomes" id="UP001162483"/>
    </source>
</evidence>
<dbReference type="EMBL" id="CATNWA010011490">
    <property type="protein sequence ID" value="CAI9561883.1"/>
    <property type="molecule type" value="Genomic_DNA"/>
</dbReference>
<evidence type="ECO:0000313" key="11">
    <source>
        <dbReference type="EMBL" id="CAI9561883.1"/>
    </source>
</evidence>
<proteinExistence type="predicted"/>
<protein>
    <recommendedName>
        <fullName evidence="10">C2H2-type domain-containing protein</fullName>
    </recommendedName>
</protein>
<keyword evidence="7" id="KW-0804">Transcription</keyword>
<evidence type="ECO:0000256" key="9">
    <source>
        <dbReference type="PROSITE-ProRule" id="PRU00042"/>
    </source>
</evidence>
<dbReference type="Pfam" id="PF23611">
    <property type="entry name" value="zf-C2H2_16"/>
    <property type="match status" value="1"/>
</dbReference>
<feature type="non-terminal residue" evidence="11">
    <location>
        <position position="1"/>
    </location>
</feature>
<dbReference type="InterPro" id="IPR056438">
    <property type="entry name" value="Znf-C2H2_CTCF"/>
</dbReference>
<dbReference type="SUPFAM" id="SSF57667">
    <property type="entry name" value="beta-beta-alpha zinc fingers"/>
    <property type="match status" value="1"/>
</dbReference>
<reference evidence="11" key="1">
    <citation type="submission" date="2023-05" db="EMBL/GenBank/DDBJ databases">
        <authorList>
            <person name="Stuckert A."/>
        </authorList>
    </citation>
    <scope>NUCLEOTIDE SEQUENCE</scope>
</reference>
<evidence type="ECO:0000256" key="6">
    <source>
        <dbReference type="ARBA" id="ARBA00023015"/>
    </source>
</evidence>
<dbReference type="InterPro" id="IPR036236">
    <property type="entry name" value="Znf_C2H2_sf"/>
</dbReference>
<comment type="caution">
    <text evidence="11">The sequence shown here is derived from an EMBL/GenBank/DDBJ whole genome shotgun (WGS) entry which is preliminary data.</text>
</comment>
<dbReference type="SMART" id="SM00355">
    <property type="entry name" value="ZnF_C2H2"/>
    <property type="match status" value="2"/>
</dbReference>
<evidence type="ECO:0000256" key="3">
    <source>
        <dbReference type="ARBA" id="ARBA00022737"/>
    </source>
</evidence>
<feature type="domain" description="C2H2-type" evidence="10">
    <location>
        <begin position="6"/>
        <end position="33"/>
    </location>
</feature>
<evidence type="ECO:0000256" key="7">
    <source>
        <dbReference type="ARBA" id="ARBA00023163"/>
    </source>
</evidence>
<dbReference type="PANTHER" id="PTHR45993:SF6">
    <property type="entry name" value="C2H2-TYPE DOMAIN-CONTAINING PROTEIN"/>
    <property type="match status" value="1"/>
</dbReference>
<dbReference type="InterPro" id="IPR013087">
    <property type="entry name" value="Znf_C2H2_type"/>
</dbReference>
<evidence type="ECO:0000256" key="1">
    <source>
        <dbReference type="ARBA" id="ARBA00004123"/>
    </source>
</evidence>
<keyword evidence="5" id="KW-0862">Zinc</keyword>
<keyword evidence="12" id="KW-1185">Reference proteome</keyword>
<keyword evidence="6" id="KW-0805">Transcription regulation</keyword>
<dbReference type="Gene3D" id="3.30.160.60">
    <property type="entry name" value="Classic Zinc Finger"/>
    <property type="match status" value="2"/>
</dbReference>
<dbReference type="Proteomes" id="UP001162483">
    <property type="component" value="Unassembled WGS sequence"/>
</dbReference>
<dbReference type="PANTHER" id="PTHR45993">
    <property type="entry name" value="B-CELL LYMPHOMA/LEUKEMIA 11"/>
    <property type="match status" value="1"/>
</dbReference>
<name>A0ABN9CPI7_9NEOB</name>
<gene>
    <name evidence="11" type="ORF">SPARVUS_LOCUS5519747</name>
</gene>
<evidence type="ECO:0000256" key="5">
    <source>
        <dbReference type="ARBA" id="ARBA00022833"/>
    </source>
</evidence>
<keyword evidence="8" id="KW-0539">Nucleus</keyword>